<dbReference type="Ensembl" id="ENSMUST00000249254.1">
    <property type="protein sequence ID" value="ENSMUSP00000159634.1"/>
    <property type="gene ID" value="ENSMUSG00000121581.1"/>
</dbReference>
<reference evidence="2" key="4">
    <citation type="submission" date="2025-09" db="UniProtKB">
        <authorList>
            <consortium name="Ensembl"/>
        </authorList>
    </citation>
    <scope>IDENTIFICATION</scope>
    <source>
        <strain evidence="2">C57BL/6J</strain>
    </source>
</reference>
<gene>
    <name evidence="2 3" type="primary">Gm68923</name>
</gene>
<proteinExistence type="predicted"/>
<dbReference type="Proteomes" id="UP000000589">
    <property type="component" value="Chromosome 5"/>
</dbReference>
<organism evidence="2 4">
    <name type="scientific">Mus musculus</name>
    <name type="common">Mouse</name>
    <dbReference type="NCBI Taxonomy" id="10090"/>
    <lineage>
        <taxon>Eukaryota</taxon>
        <taxon>Metazoa</taxon>
        <taxon>Chordata</taxon>
        <taxon>Craniata</taxon>
        <taxon>Vertebrata</taxon>
        <taxon>Euteleostomi</taxon>
        <taxon>Mammalia</taxon>
        <taxon>Eutheria</taxon>
        <taxon>Euarchontoglires</taxon>
        <taxon>Glires</taxon>
        <taxon>Rodentia</taxon>
        <taxon>Myomorpha</taxon>
        <taxon>Muroidea</taxon>
        <taxon>Muridae</taxon>
        <taxon>Murinae</taxon>
        <taxon>Mus</taxon>
        <taxon>Mus</taxon>
    </lineage>
</organism>
<evidence type="ECO:0000313" key="3">
    <source>
        <dbReference type="MGI" id="MGI:7820669"/>
    </source>
</evidence>
<evidence type="ECO:0000256" key="1">
    <source>
        <dbReference type="SAM" id="MobiDB-lite"/>
    </source>
</evidence>
<evidence type="ECO:0000313" key="2">
    <source>
        <dbReference type="Ensembl" id="ENSMUSP00000159634.1"/>
    </source>
</evidence>
<sequence length="23" mass="2439">MSDPDVPRGPDVPAMWPPCSRGA</sequence>
<reference evidence="2" key="3">
    <citation type="submission" date="2025-08" db="UniProtKB">
        <authorList>
            <consortium name="Ensembl"/>
        </authorList>
    </citation>
    <scope>IDENTIFICATION</scope>
    <source>
        <strain evidence="2">C57BL/6J</strain>
    </source>
</reference>
<dbReference type="AlphaFoldDB" id="A0A9L6KED7"/>
<name>A0A9L6KED7_MOUSE</name>
<dbReference type="MGI" id="MGI:7820669">
    <property type="gene designation" value="Gm68923"/>
</dbReference>
<reference evidence="2 4" key="1">
    <citation type="journal article" date="2009" name="PLoS Biol.">
        <title>Lineage-specific biology revealed by a finished genome assembly of the mouse.</title>
        <authorList>
            <consortium name="Mouse Genome Sequencing Consortium"/>
            <person name="Church D.M."/>
            <person name="Goodstadt L."/>
            <person name="Hillier L.W."/>
            <person name="Zody M.C."/>
            <person name="Goldstein S."/>
            <person name="She X."/>
            <person name="Bult C.J."/>
            <person name="Agarwala R."/>
            <person name="Cherry J.L."/>
            <person name="DiCuccio M."/>
            <person name="Hlavina W."/>
            <person name="Kapustin Y."/>
            <person name="Meric P."/>
            <person name="Maglott D."/>
            <person name="Birtle Z."/>
            <person name="Marques A.C."/>
            <person name="Graves T."/>
            <person name="Zhou S."/>
            <person name="Teague B."/>
            <person name="Potamousis K."/>
            <person name="Churas C."/>
            <person name="Place M."/>
            <person name="Herschleb J."/>
            <person name="Runnheim R."/>
            <person name="Forrest D."/>
            <person name="Amos-Landgraf J."/>
            <person name="Schwartz D.C."/>
            <person name="Cheng Z."/>
            <person name="Lindblad-Toh K."/>
            <person name="Eichler E.E."/>
            <person name="Ponting C.P."/>
        </authorList>
    </citation>
    <scope>NUCLEOTIDE SEQUENCE [LARGE SCALE GENOMIC DNA]</scope>
    <source>
        <strain evidence="2 4">C57BL/6J</strain>
    </source>
</reference>
<keyword evidence="4" id="KW-1185">Reference proteome</keyword>
<dbReference type="AGR" id="MGI:7820669"/>
<evidence type="ECO:0000313" key="4">
    <source>
        <dbReference type="Proteomes" id="UP000000589"/>
    </source>
</evidence>
<reference evidence="2 4" key="2">
    <citation type="journal article" date="2011" name="PLoS Biol.">
        <title>Modernizing reference genome assemblies.</title>
        <authorList>
            <person name="Church D.M."/>
            <person name="Schneider V.A."/>
            <person name="Graves T."/>
            <person name="Auger K."/>
            <person name="Cunningham F."/>
            <person name="Bouk N."/>
            <person name="Chen H.C."/>
            <person name="Agarwala R."/>
            <person name="McLaren W.M."/>
            <person name="Ritchie G.R."/>
            <person name="Albracht D."/>
            <person name="Kremitzki M."/>
            <person name="Rock S."/>
            <person name="Kotkiewicz H."/>
            <person name="Kremitzki C."/>
            <person name="Wollam A."/>
            <person name="Trani L."/>
            <person name="Fulton L."/>
            <person name="Fulton R."/>
            <person name="Matthews L."/>
            <person name="Whitehead S."/>
            <person name="Chow W."/>
            <person name="Torrance J."/>
            <person name="Dunn M."/>
            <person name="Harden G."/>
            <person name="Threadgold G."/>
            <person name="Wood J."/>
            <person name="Collins J."/>
            <person name="Heath P."/>
            <person name="Griffiths G."/>
            <person name="Pelan S."/>
            <person name="Grafham D."/>
            <person name="Eichler E.E."/>
            <person name="Weinstock G."/>
            <person name="Mardis E.R."/>
            <person name="Wilson R.K."/>
            <person name="Howe K."/>
            <person name="Flicek P."/>
            <person name="Hubbard T."/>
        </authorList>
    </citation>
    <scope>NUCLEOTIDE SEQUENCE [LARGE SCALE GENOMIC DNA]</scope>
    <source>
        <strain evidence="2 4">C57BL/6J</strain>
    </source>
</reference>
<accession>A0A9L6KED7</accession>
<protein>
    <submittedName>
        <fullName evidence="2">Predicted gene, 68923</fullName>
    </submittedName>
</protein>
<feature type="region of interest" description="Disordered" evidence="1">
    <location>
        <begin position="1"/>
        <end position="23"/>
    </location>
</feature>